<sequence>MALLSTASMLGGMLTYRGPPSPHEYTSSVPSTFSADSRPRPSPRHNNLLRLRGPPRCSGHRIVGRKHIEDDAASYLLRVAGCSRSPRWHRRMCGIAEVRWERT</sequence>
<evidence type="ECO:0000313" key="3">
    <source>
        <dbReference type="Proteomes" id="UP000292082"/>
    </source>
</evidence>
<evidence type="ECO:0000256" key="1">
    <source>
        <dbReference type="SAM" id="MobiDB-lite"/>
    </source>
</evidence>
<organism evidence="2 3">
    <name type="scientific">Dichomitus squalens</name>
    <dbReference type="NCBI Taxonomy" id="114155"/>
    <lineage>
        <taxon>Eukaryota</taxon>
        <taxon>Fungi</taxon>
        <taxon>Dikarya</taxon>
        <taxon>Basidiomycota</taxon>
        <taxon>Agaricomycotina</taxon>
        <taxon>Agaricomycetes</taxon>
        <taxon>Polyporales</taxon>
        <taxon>Polyporaceae</taxon>
        <taxon>Dichomitus</taxon>
    </lineage>
</organism>
<reference evidence="2 3" key="1">
    <citation type="submission" date="2019-01" db="EMBL/GenBank/DDBJ databases">
        <title>Draft genome sequences of three monokaryotic isolates of the white-rot basidiomycete fungus Dichomitus squalens.</title>
        <authorList>
            <consortium name="DOE Joint Genome Institute"/>
            <person name="Lopez S.C."/>
            <person name="Andreopoulos B."/>
            <person name="Pangilinan J."/>
            <person name="Lipzen A."/>
            <person name="Riley R."/>
            <person name="Ahrendt S."/>
            <person name="Ng V."/>
            <person name="Barry K."/>
            <person name="Daum C."/>
            <person name="Grigoriev I.V."/>
            <person name="Hilden K.S."/>
            <person name="Makela M.R."/>
            <person name="de Vries R.P."/>
        </authorList>
    </citation>
    <scope>NUCLEOTIDE SEQUENCE [LARGE SCALE GENOMIC DNA]</scope>
    <source>
        <strain evidence="2 3">CBS 464.89</strain>
    </source>
</reference>
<feature type="region of interest" description="Disordered" evidence="1">
    <location>
        <begin position="15"/>
        <end position="56"/>
    </location>
</feature>
<protein>
    <submittedName>
        <fullName evidence="2">Uncharacterized protein</fullName>
    </submittedName>
</protein>
<evidence type="ECO:0000313" key="2">
    <source>
        <dbReference type="EMBL" id="TBU65333.1"/>
    </source>
</evidence>
<dbReference type="AlphaFoldDB" id="A0A4Q9QC60"/>
<keyword evidence="3" id="KW-1185">Reference proteome</keyword>
<proteinExistence type="predicted"/>
<dbReference type="EMBL" id="ML145084">
    <property type="protein sequence ID" value="TBU65333.1"/>
    <property type="molecule type" value="Genomic_DNA"/>
</dbReference>
<name>A0A4Q9QC60_9APHY</name>
<feature type="compositionally biased region" description="Polar residues" evidence="1">
    <location>
        <begin position="24"/>
        <end position="35"/>
    </location>
</feature>
<gene>
    <name evidence="2" type="ORF">BD310DRAFT_911173</name>
</gene>
<dbReference type="Proteomes" id="UP000292082">
    <property type="component" value="Unassembled WGS sequence"/>
</dbReference>
<accession>A0A4Q9QC60</accession>